<evidence type="ECO:0000256" key="1">
    <source>
        <dbReference type="SAM" id="MobiDB-lite"/>
    </source>
</evidence>
<comment type="caution">
    <text evidence="2">The sequence shown here is derived from an EMBL/GenBank/DDBJ whole genome shotgun (WGS) entry which is preliminary data.</text>
</comment>
<accession>A0A1V2L9C6</accession>
<dbReference type="AlphaFoldDB" id="A0A1V2L9C6"/>
<evidence type="ECO:0000313" key="4">
    <source>
        <dbReference type="Proteomes" id="UP000189274"/>
    </source>
</evidence>
<protein>
    <submittedName>
        <fullName evidence="2">Uncharacterized protein</fullName>
    </submittedName>
</protein>
<sequence length="22" mass="2661">MSDGLEDSYKRINSFPRYPQEQ</sequence>
<gene>
    <name evidence="3" type="ORF">BOH78_5266</name>
    <name evidence="2" type="ORF">BOH78_5471</name>
</gene>
<reference evidence="2" key="2">
    <citation type="submission" date="2017-01" db="EMBL/GenBank/DDBJ databases">
        <authorList>
            <person name="Mah S.A."/>
            <person name="Swanson W.J."/>
            <person name="Moy G.W."/>
            <person name="Vacquier V.D."/>
        </authorList>
    </citation>
    <scope>NUCLEOTIDE SEQUENCE [LARGE SCALE GENOMIC DNA]</scope>
    <source>
        <strain evidence="2">129</strain>
    </source>
</reference>
<feature type="region of interest" description="Disordered" evidence="1">
    <location>
        <begin position="1"/>
        <end position="22"/>
    </location>
</feature>
<organism evidence="2 4">
    <name type="scientific">Pichia kudriavzevii</name>
    <name type="common">Yeast</name>
    <name type="synonym">Issatchenkia orientalis</name>
    <dbReference type="NCBI Taxonomy" id="4909"/>
    <lineage>
        <taxon>Eukaryota</taxon>
        <taxon>Fungi</taxon>
        <taxon>Dikarya</taxon>
        <taxon>Ascomycota</taxon>
        <taxon>Saccharomycotina</taxon>
        <taxon>Pichiomycetes</taxon>
        <taxon>Pichiales</taxon>
        <taxon>Pichiaceae</taxon>
        <taxon>Pichia</taxon>
    </lineage>
</organism>
<proteinExistence type="predicted"/>
<dbReference type="Proteomes" id="UP000189274">
    <property type="component" value="Unassembled WGS sequence"/>
</dbReference>
<dbReference type="EMBL" id="MQVM01000135">
    <property type="protein sequence ID" value="ONH70367.1"/>
    <property type="molecule type" value="Genomic_DNA"/>
</dbReference>
<name>A0A1V2L9C6_PICKU</name>
<evidence type="ECO:0000313" key="3">
    <source>
        <dbReference type="EMBL" id="ONH70367.1"/>
    </source>
</evidence>
<reference evidence="4" key="1">
    <citation type="journal article" date="2017" name="Genome Announc.">
        <title>Genome sequences of Cyberlindnera fabianii 65, Pichia kudriavzevii 129, and Saccharomyces cerevisiae 131 isolated from fermented masau fruits in Zimbabwe.</title>
        <authorList>
            <person name="van Rijswijck I.M.H."/>
            <person name="Derks M.F.L."/>
            <person name="Abee T."/>
            <person name="de Ridder D."/>
            <person name="Smid E.J."/>
        </authorList>
    </citation>
    <scope>NUCLEOTIDE SEQUENCE [LARGE SCALE GENOMIC DNA]</scope>
    <source>
        <strain evidence="4">129</strain>
    </source>
</reference>
<dbReference type="EMBL" id="MQVM01000249">
    <property type="protein sequence ID" value="ONH68453.1"/>
    <property type="molecule type" value="Genomic_DNA"/>
</dbReference>
<evidence type="ECO:0000313" key="2">
    <source>
        <dbReference type="EMBL" id="ONH68453.1"/>
    </source>
</evidence>